<dbReference type="Proteomes" id="UP000184609">
    <property type="component" value="Unassembled WGS sequence"/>
</dbReference>
<accession>A0A1M7ZD36</accession>
<keyword evidence="2" id="KW-1185">Reference proteome</keyword>
<proteinExistence type="predicted"/>
<reference evidence="2" key="1">
    <citation type="submission" date="2016-12" db="EMBL/GenBank/DDBJ databases">
        <authorList>
            <person name="Varghese N."/>
            <person name="Submissions S."/>
        </authorList>
    </citation>
    <scope>NUCLEOTIDE SEQUENCE [LARGE SCALE GENOMIC DNA]</scope>
    <source>
        <strain evidence="2">DSM 25035</strain>
    </source>
</reference>
<gene>
    <name evidence="1" type="ORF">SAMN04488108_2328</name>
</gene>
<dbReference type="AlphaFoldDB" id="A0A1M7ZD36"/>
<organism evidence="1 2">
    <name type="scientific">Algoriphagus zhangzhouensis</name>
    <dbReference type="NCBI Taxonomy" id="1073327"/>
    <lineage>
        <taxon>Bacteria</taxon>
        <taxon>Pseudomonadati</taxon>
        <taxon>Bacteroidota</taxon>
        <taxon>Cytophagia</taxon>
        <taxon>Cytophagales</taxon>
        <taxon>Cyclobacteriaceae</taxon>
        <taxon>Algoriphagus</taxon>
    </lineage>
</organism>
<evidence type="ECO:0000313" key="2">
    <source>
        <dbReference type="Proteomes" id="UP000184609"/>
    </source>
</evidence>
<dbReference type="EMBL" id="FRXN01000003">
    <property type="protein sequence ID" value="SHO62808.1"/>
    <property type="molecule type" value="Genomic_DNA"/>
</dbReference>
<name>A0A1M7ZD36_9BACT</name>
<sequence>MFDILEIGDFEIRLPPVLVIIEIAGDHELQIQKKESVVTKTLSGESWR</sequence>
<evidence type="ECO:0000313" key="1">
    <source>
        <dbReference type="EMBL" id="SHO62808.1"/>
    </source>
</evidence>
<protein>
    <submittedName>
        <fullName evidence="1">Uncharacterized protein</fullName>
    </submittedName>
</protein>